<dbReference type="EMBL" id="CP002843">
    <property type="protein sequence ID" value="AEH56027.1"/>
    <property type="molecule type" value="Genomic_DNA"/>
</dbReference>
<evidence type="ECO:0000313" key="2">
    <source>
        <dbReference type="Proteomes" id="UP000001502"/>
    </source>
</evidence>
<evidence type="ECO:0000313" key="1">
    <source>
        <dbReference type="EMBL" id="AEH56027.1"/>
    </source>
</evidence>
<gene>
    <name evidence="1" type="ordered locus">HMPREF0833_10996</name>
</gene>
<reference evidence="2" key="1">
    <citation type="submission" date="2011-06" db="EMBL/GenBank/DDBJ databases">
        <title>Complete sequence of Streptococcus parasanguinis strain ATCC 15912.</title>
        <authorList>
            <person name="Muzny D."/>
            <person name="Qin X."/>
            <person name="Buhay C."/>
            <person name="Dugan-Rocha S."/>
            <person name="Ding Y."/>
            <person name="Chen G."/>
            <person name="Hawes A."/>
            <person name="Holder M."/>
            <person name="Jhangiani S."/>
            <person name="Johnson A."/>
            <person name="Khan Z."/>
            <person name="Li Z."/>
            <person name="Liu W."/>
            <person name="Liu X."/>
            <person name="Perez L."/>
            <person name="Shen H."/>
            <person name="Wang Q."/>
            <person name="Watt J."/>
            <person name="Xi L."/>
            <person name="Xin Y."/>
            <person name="Zhou J."/>
            <person name="Deng J."/>
            <person name="Jiang H."/>
            <person name="Liu Y."/>
            <person name="Qu J."/>
            <person name="Song X.-Z."/>
            <person name="Zhang L."/>
            <person name="Villasana D."/>
            <person name="Johnson A."/>
            <person name="Liu J."/>
            <person name="Liyanage D."/>
            <person name="Lorensuhewa L."/>
            <person name="Robinson T."/>
            <person name="Song A."/>
            <person name="Song B.-B."/>
            <person name="Dinh H."/>
            <person name="Thornton R."/>
            <person name="Coyle M."/>
            <person name="Francisco L."/>
            <person name="Jackson L."/>
            <person name="Javaid M."/>
            <person name="Korchina V."/>
            <person name="Kovar C."/>
            <person name="Mata R."/>
            <person name="Mathew T."/>
            <person name="Ngo R."/>
            <person name="Nguyen L."/>
            <person name="Nguyen N."/>
            <person name="Okwuonu G."/>
            <person name="Ongeri F."/>
            <person name="Pham C."/>
            <person name="Simmons D."/>
            <person name="Wilczek-Boney K."/>
            <person name="Hale W."/>
            <person name="Jakkamsetti A."/>
            <person name="Pham P."/>
            <person name="Ruth R."/>
            <person name="San Lucas F."/>
            <person name="Warren J."/>
            <person name="Zhang J."/>
            <person name="Zhao Z."/>
            <person name="Zhou C."/>
            <person name="Zhu D."/>
            <person name="Lee S."/>
            <person name="Bess C."/>
            <person name="Blankenburg K."/>
            <person name="Forbes L."/>
            <person name="Fu Q."/>
            <person name="Gubbala S."/>
            <person name="Hirani K."/>
            <person name="Jayaseelan J.C."/>
            <person name="Lara F."/>
            <person name="Munidasa M."/>
            <person name="Palculict T."/>
            <person name="Patil S."/>
            <person name="Pu L.-L."/>
            <person name="Saada N."/>
            <person name="Tang L."/>
            <person name="Weissenberger G."/>
            <person name="Zhu Y."/>
            <person name="Hemphill L."/>
            <person name="Shang Y."/>
            <person name="Youmans B."/>
            <person name="Ayvaz T."/>
            <person name="Ross M."/>
            <person name="Santibanez J."/>
            <person name="Aqrawi P."/>
            <person name="Gross S."/>
            <person name="Joshi V."/>
            <person name="Fowler G."/>
            <person name="Nazareth L."/>
            <person name="Reid J."/>
            <person name="Worley K."/>
            <person name="Petrosino J."/>
            <person name="Highlander S."/>
            <person name="Gibbs R."/>
        </authorList>
    </citation>
    <scope>NUCLEOTIDE SEQUENCE [LARGE SCALE GENOMIC DNA]</scope>
    <source>
        <strain evidence="2">ATCC 15912 / DSM 6778 / CIP 104372 / LMG 14537</strain>
    </source>
</reference>
<dbReference type="KEGG" id="scp:HMPREF0833_10996"/>
<organism evidence="1 2">
    <name type="scientific">Streptococcus parasanguinis (strain ATCC 15912 / DSM 6778 / CIP 104372 / LMG 14537)</name>
    <dbReference type="NCBI Taxonomy" id="760570"/>
    <lineage>
        <taxon>Bacteria</taxon>
        <taxon>Bacillati</taxon>
        <taxon>Bacillota</taxon>
        <taxon>Bacilli</taxon>
        <taxon>Lactobacillales</taxon>
        <taxon>Streptococcaceae</taxon>
        <taxon>Streptococcus</taxon>
    </lineage>
</organism>
<dbReference type="GeneID" id="10835496"/>
<protein>
    <submittedName>
        <fullName evidence="1">Uncharacterized protein</fullName>
    </submittedName>
</protein>
<accession>F8DJG6</accession>
<dbReference type="HOGENOM" id="CLU_1359770_0_0_9"/>
<dbReference type="AlphaFoldDB" id="F8DJG6"/>
<name>F8DJG6_STREP</name>
<dbReference type="Proteomes" id="UP000001502">
    <property type="component" value="Chromosome"/>
</dbReference>
<sequence length="202" mass="23388">MTYTTIKSELKEFANKKVAYMRAYIELQEQMKGQVSGGMLGSKQAEIKLSDLKSEGEAYSRKTYEKILADIEQERTKQMQALEEKEESVTADDVAELMLIESTKNISREEFEQYLEKYKNKPLAIKKLSEIARSNTDLIFVDYEKYNQKERIEKLTDFLKQQVATFHGQLQINGDKIQLAVANVSVKPDEMAIDRYFEENGL</sequence>
<dbReference type="RefSeq" id="WP_013903986.1">
    <property type="nucleotide sequence ID" value="NC_015678.1"/>
</dbReference>
<proteinExistence type="predicted"/>